<dbReference type="InterPro" id="IPR004193">
    <property type="entry name" value="Glyco_hydro_13_N"/>
</dbReference>
<protein>
    <submittedName>
        <fullName evidence="4">Type I pullulanase</fullName>
        <ecNumber evidence="4">3.2.1.41</ecNumber>
    </submittedName>
</protein>
<comment type="similarity">
    <text evidence="1">Belongs to the glycosyl hydrolase 13 family.</text>
</comment>
<dbReference type="SUPFAM" id="SSF51445">
    <property type="entry name" value="(Trans)glycosidases"/>
    <property type="match status" value="1"/>
</dbReference>
<dbReference type="GO" id="GO:0051060">
    <property type="term" value="F:pullulanase activity"/>
    <property type="evidence" value="ECO:0007669"/>
    <property type="project" value="UniProtKB-EC"/>
</dbReference>
<feature type="domain" description="Glycosyl hydrolase family 13 catalytic" evidence="3">
    <location>
        <begin position="294"/>
        <end position="659"/>
    </location>
</feature>
<dbReference type="EC" id="3.2.1.41" evidence="4"/>
<dbReference type="GO" id="GO:0005975">
    <property type="term" value="P:carbohydrate metabolic process"/>
    <property type="evidence" value="ECO:0007669"/>
    <property type="project" value="InterPro"/>
</dbReference>
<dbReference type="RefSeq" id="WP_153225772.1">
    <property type="nucleotide sequence ID" value="NZ_WIJK01000035.1"/>
</dbReference>
<dbReference type="EMBL" id="WIJK01000035">
    <property type="protein sequence ID" value="MQQ53109.1"/>
    <property type="molecule type" value="Genomic_DNA"/>
</dbReference>
<dbReference type="GO" id="GO:0030246">
    <property type="term" value="F:carbohydrate binding"/>
    <property type="evidence" value="ECO:0007669"/>
    <property type="project" value="InterPro"/>
</dbReference>
<evidence type="ECO:0000313" key="4">
    <source>
        <dbReference type="EMBL" id="MQQ53109.1"/>
    </source>
</evidence>
<dbReference type="SUPFAM" id="SSF49452">
    <property type="entry name" value="Starch-binding domain-like"/>
    <property type="match status" value="1"/>
</dbReference>
<evidence type="ECO:0000256" key="1">
    <source>
        <dbReference type="ARBA" id="ARBA00008061"/>
    </source>
</evidence>
<accession>A0A7X1RNL0</accession>
<evidence type="ECO:0000313" key="5">
    <source>
        <dbReference type="Proteomes" id="UP000467560"/>
    </source>
</evidence>
<keyword evidence="2" id="KW-0106">Calcium</keyword>
<name>A0A7X1RNL0_STRMT</name>
<dbReference type="CDD" id="cd11341">
    <property type="entry name" value="AmyAc_Pullulanase_LD-like"/>
    <property type="match status" value="1"/>
</dbReference>
<dbReference type="InterPro" id="IPR013784">
    <property type="entry name" value="Carb-bd-like_fold"/>
</dbReference>
<evidence type="ECO:0000256" key="2">
    <source>
        <dbReference type="ARBA" id="ARBA00022837"/>
    </source>
</evidence>
<dbReference type="InterPro" id="IPR014756">
    <property type="entry name" value="Ig_E-set"/>
</dbReference>
<dbReference type="Proteomes" id="UP000467560">
    <property type="component" value="Unassembled WGS sequence"/>
</dbReference>
<reference evidence="4 5" key="1">
    <citation type="submission" date="2019-10" db="EMBL/GenBank/DDBJ databases">
        <title>Streptococcus mitis of the oral and urogenital tracts.</title>
        <authorList>
            <person name="Price T."/>
            <person name="Mores C.R."/>
            <person name="Putonti C."/>
            <person name="Wolfe A.J."/>
        </authorList>
    </citation>
    <scope>NUCLEOTIDE SEQUENCE [LARGE SCALE GENOMIC DNA]</scope>
    <source>
        <strain evidence="4 5">SM16</strain>
    </source>
</reference>
<dbReference type="InterPro" id="IPR011840">
    <property type="entry name" value="PulA_typeI"/>
</dbReference>
<comment type="caution">
    <text evidence="4">The sequence shown here is derived from an EMBL/GenBank/DDBJ whole genome shotgun (WGS) entry which is preliminary data.</text>
</comment>
<dbReference type="Gene3D" id="2.60.40.10">
    <property type="entry name" value="Immunoglobulins"/>
    <property type="match status" value="1"/>
</dbReference>
<dbReference type="Pfam" id="PF00128">
    <property type="entry name" value="Alpha-amylase"/>
    <property type="match status" value="1"/>
</dbReference>
<dbReference type="Pfam" id="PF02922">
    <property type="entry name" value="CBM_48"/>
    <property type="match status" value="1"/>
</dbReference>
<organism evidence="4 5">
    <name type="scientific">Streptococcus mitis</name>
    <dbReference type="NCBI Taxonomy" id="28037"/>
    <lineage>
        <taxon>Bacteria</taxon>
        <taxon>Bacillati</taxon>
        <taxon>Bacillota</taxon>
        <taxon>Bacilli</taxon>
        <taxon>Lactobacillales</taxon>
        <taxon>Streptococcaceae</taxon>
        <taxon>Streptococcus</taxon>
        <taxon>Streptococcus mitis group</taxon>
    </lineage>
</organism>
<dbReference type="PANTHER" id="PTHR43002">
    <property type="entry name" value="GLYCOGEN DEBRANCHING ENZYME"/>
    <property type="match status" value="1"/>
</dbReference>
<proteinExistence type="inferred from homology"/>
<dbReference type="Gene3D" id="3.20.20.80">
    <property type="entry name" value="Glycosidases"/>
    <property type="match status" value="1"/>
</dbReference>
<keyword evidence="4" id="KW-0378">Hydrolase</keyword>
<dbReference type="SUPFAM" id="SSF81296">
    <property type="entry name" value="E set domains"/>
    <property type="match status" value="1"/>
</dbReference>
<dbReference type="CDD" id="cd02860">
    <property type="entry name" value="E_set_Pullulanase"/>
    <property type="match status" value="1"/>
</dbReference>
<sequence length="760" mass="86105">MYNYPVLIHYHRKDEAYDACSFSKKPVDSVELIKEEEYFGAKFSLTQPGEVVLETMTFTVEKDGVSKEYPIRFNYYPLLTEVWILDGDDTVYYSENPAIASPHYKDQNPFAFDKAINSASFDHHWGYQGDLGCQVTETETSFSLWAPTATAVQVVVYESASNDAPILKTFEMERGNSYSYSHKYNTIGVWGLTVPESLAGRAYHYQIDFPHHQSLTRDPYTIATSPDGKRSAIVSNQDRHVEGFEVKHGTEATWRLENPCQAVVYEMHIRDLTKSETSGVTPELRGTFLGAAQTGTVNQFGQSTAFDYIKELGVNYVQLQPIADRHKEYEANGNVTYNWGYDPQNYNAPETSMSTNPNDPGQAIRDLKAMVQAYHDAGIGVIMDVVYNHTFSTVDAPFQTTVPDYYYRMNHDGTYQNGTGVGNETASEHEMFRKYMIDSLLYWVKEFNIDGFRFDLMGIHDVKTMQMIRWAMDEVDPKIILYGEGWDMGTGLAPYDKAKKDNAYQLPNIGFFNDNQRDAVKGCEVYGSIKSGFVSGAGTEPIVAKAILGSRELGSYLSPNQVLNYVEAHDNYNLHDLLKTLHPTESGKRIMKKVETATAMNLLMQGMAFMELGQEFGRTKLVATGENGELTHADRERAMNSYNAPDSVNQVNWDLINERQDSIEFVRQIIRLKTQTNAFSYPTYEEVYRHVFVHTAIENSGWIVYEIQGIEEHFLVVFNAKGASYYYENAGNLEMLVTNSRSNQENVIDDVSVAVLNVLS</sequence>
<gene>
    <name evidence="4" type="primary">pulA</name>
    <name evidence="4" type="ORF">GEZ89_09220</name>
</gene>
<dbReference type="InterPro" id="IPR017853">
    <property type="entry name" value="GH"/>
</dbReference>
<dbReference type="NCBIfam" id="TIGR02104">
    <property type="entry name" value="pulA_typeI"/>
    <property type="match status" value="1"/>
</dbReference>
<dbReference type="SMART" id="SM00642">
    <property type="entry name" value="Aamy"/>
    <property type="match status" value="1"/>
</dbReference>
<evidence type="ECO:0000259" key="3">
    <source>
        <dbReference type="SMART" id="SM00642"/>
    </source>
</evidence>
<dbReference type="InterPro" id="IPR006047">
    <property type="entry name" value="GH13_cat_dom"/>
</dbReference>
<dbReference type="AlphaFoldDB" id="A0A7X1RNL0"/>
<dbReference type="InterPro" id="IPR013783">
    <property type="entry name" value="Ig-like_fold"/>
</dbReference>
<keyword evidence="4" id="KW-0326">Glycosidase</keyword>